<gene>
    <name evidence="2" type="ORF">QYE76_009474</name>
</gene>
<reference evidence="2" key="1">
    <citation type="submission" date="2023-07" db="EMBL/GenBank/DDBJ databases">
        <title>A chromosome-level genome assembly of Lolium multiflorum.</title>
        <authorList>
            <person name="Chen Y."/>
            <person name="Copetti D."/>
            <person name="Kolliker R."/>
            <person name="Studer B."/>
        </authorList>
    </citation>
    <scope>NUCLEOTIDE SEQUENCE</scope>
    <source>
        <strain evidence="2">02402/16</strain>
        <tissue evidence="2">Leaf</tissue>
    </source>
</reference>
<sequence length="312" mass="34114">MMPKRKAIGYTKPYPNEYELIPLPPKYRLPDFTKFSGSDGSSSIEHVSRYLAQGMISASDELRVRYFSQSLTGSAFGWYTSLPPNSIQTGSSWKNGSTSNITQRLPRRHCRSSPKLIALKRKYAGYIAPSGPILEVLIYGPSLPSSSPSSLPSALPGLVIAPMAADWALIAFIFSASSSSLSKSLKLPGQGQNRWPAARRRSSHRRLPPPRSPPPGRGEVAGEVVIVALLHRFPNGEETEVTLPVGRGFVILGPYEGVMILFVPLRWGEDIETKRGIIHTFLSQVARPCDPASVRDQEALRAVARGEGQPQP</sequence>
<accession>A0AAD8X3D9</accession>
<dbReference type="Proteomes" id="UP001231189">
    <property type="component" value="Unassembled WGS sequence"/>
</dbReference>
<comment type="caution">
    <text evidence="2">The sequence shown here is derived from an EMBL/GenBank/DDBJ whole genome shotgun (WGS) entry which is preliminary data.</text>
</comment>
<evidence type="ECO:0000313" key="2">
    <source>
        <dbReference type="EMBL" id="KAK1692777.1"/>
    </source>
</evidence>
<feature type="region of interest" description="Disordered" evidence="1">
    <location>
        <begin position="183"/>
        <end position="218"/>
    </location>
</feature>
<evidence type="ECO:0000313" key="3">
    <source>
        <dbReference type="Proteomes" id="UP001231189"/>
    </source>
</evidence>
<proteinExistence type="predicted"/>
<organism evidence="2 3">
    <name type="scientific">Lolium multiflorum</name>
    <name type="common">Italian ryegrass</name>
    <name type="synonym">Lolium perenne subsp. multiflorum</name>
    <dbReference type="NCBI Taxonomy" id="4521"/>
    <lineage>
        <taxon>Eukaryota</taxon>
        <taxon>Viridiplantae</taxon>
        <taxon>Streptophyta</taxon>
        <taxon>Embryophyta</taxon>
        <taxon>Tracheophyta</taxon>
        <taxon>Spermatophyta</taxon>
        <taxon>Magnoliopsida</taxon>
        <taxon>Liliopsida</taxon>
        <taxon>Poales</taxon>
        <taxon>Poaceae</taxon>
        <taxon>BOP clade</taxon>
        <taxon>Pooideae</taxon>
        <taxon>Poodae</taxon>
        <taxon>Poeae</taxon>
        <taxon>Poeae Chloroplast Group 2 (Poeae type)</taxon>
        <taxon>Loliodinae</taxon>
        <taxon>Loliinae</taxon>
        <taxon>Lolium</taxon>
    </lineage>
</organism>
<protein>
    <recommendedName>
        <fullName evidence="4">Retrotransposon gag domain-containing protein</fullName>
    </recommendedName>
</protein>
<dbReference type="AlphaFoldDB" id="A0AAD8X3D9"/>
<name>A0AAD8X3D9_LOLMU</name>
<evidence type="ECO:0000256" key="1">
    <source>
        <dbReference type="SAM" id="MobiDB-lite"/>
    </source>
</evidence>
<feature type="compositionally biased region" description="Basic residues" evidence="1">
    <location>
        <begin position="197"/>
        <end position="208"/>
    </location>
</feature>
<keyword evidence="3" id="KW-1185">Reference proteome</keyword>
<dbReference type="EMBL" id="JAUUTY010000001">
    <property type="protein sequence ID" value="KAK1692777.1"/>
    <property type="molecule type" value="Genomic_DNA"/>
</dbReference>
<evidence type="ECO:0008006" key="4">
    <source>
        <dbReference type="Google" id="ProtNLM"/>
    </source>
</evidence>